<dbReference type="SMART" id="SM00387">
    <property type="entry name" value="HATPase_c"/>
    <property type="match status" value="1"/>
</dbReference>
<dbReference type="PROSITE" id="PS50109">
    <property type="entry name" value="HIS_KIN"/>
    <property type="match status" value="1"/>
</dbReference>
<evidence type="ECO:0000256" key="5">
    <source>
        <dbReference type="ARBA" id="ARBA00022553"/>
    </source>
</evidence>
<evidence type="ECO:0000256" key="10">
    <source>
        <dbReference type="ARBA" id="ARBA00023012"/>
    </source>
</evidence>
<dbReference type="Pfam" id="PF00512">
    <property type="entry name" value="HisKA"/>
    <property type="match status" value="1"/>
</dbReference>
<dbReference type="InterPro" id="IPR003660">
    <property type="entry name" value="HAMP_dom"/>
</dbReference>
<dbReference type="PRINTS" id="PR00344">
    <property type="entry name" value="BCTRLSENSOR"/>
</dbReference>
<sequence>MDNLKKRTSILFYWTVRYLLIISIGLLLTALVTFWWIQQEAMNNRMQTTGLLAQEIADRSVGTDGNMNISPTLSKLVEDRKRFFKLTVEMCVIITDKEGQLLFSEPPLSDEAMRHKLNDTLNDSRSPEFKAAVAQIQGDGEALGQVIVLQSKRSLRHIPKEEITFFLILVVFLIILSWLTIYLLSSKLAKPIQNVAAAAAQISGGQYNIVLETGAKEREIHELLMSFQEMAGKLQQFEQSRAVMLAGVSHELKTPVTSIKGLVHAVREGVVEGEEAGEFLDIALLEASRLQRMVADLLDYNALTAGIVAVRHDRLDAVPLLEEIIYQWKLTQSADVNEPLLHMPEKSLFLRGDPLRIQQIIVNLLNNSVQAKKPGSSLQLTISLLLAPAGHAEITVADNGTGITPDNRDKVFEAFFRSNDKQSTLRGLGLGLTFSRLLAEAMGGTLVLGSGHEQGCRFVLTLPVAP</sequence>
<name>A0ABX3HJ83_PAEBO</name>
<evidence type="ECO:0000256" key="12">
    <source>
        <dbReference type="SAM" id="Phobius"/>
    </source>
</evidence>
<evidence type="ECO:0000256" key="1">
    <source>
        <dbReference type="ARBA" id="ARBA00000085"/>
    </source>
</evidence>
<keyword evidence="8" id="KW-0418">Kinase</keyword>
<protein>
    <recommendedName>
        <fullName evidence="3">histidine kinase</fullName>
        <ecNumber evidence="3">2.7.13.3</ecNumber>
    </recommendedName>
</protein>
<keyword evidence="12" id="KW-1133">Transmembrane helix</keyword>
<evidence type="ECO:0000256" key="9">
    <source>
        <dbReference type="ARBA" id="ARBA00022840"/>
    </source>
</evidence>
<keyword evidence="5" id="KW-0597">Phosphoprotein</keyword>
<evidence type="ECO:0000256" key="3">
    <source>
        <dbReference type="ARBA" id="ARBA00012438"/>
    </source>
</evidence>
<accession>A0ABX3HJ83</accession>
<feature type="domain" description="Histidine kinase" evidence="13">
    <location>
        <begin position="247"/>
        <end position="466"/>
    </location>
</feature>
<feature type="transmembrane region" description="Helical" evidence="12">
    <location>
        <begin position="12"/>
        <end position="37"/>
    </location>
</feature>
<comment type="subcellular location">
    <subcellularLocation>
        <location evidence="2">Cell membrane</location>
        <topology evidence="2">Multi-pass membrane protein</topology>
    </subcellularLocation>
</comment>
<dbReference type="Proteomes" id="UP000187412">
    <property type="component" value="Unassembled WGS sequence"/>
</dbReference>
<keyword evidence="7" id="KW-0547">Nucleotide-binding</keyword>
<dbReference type="PANTHER" id="PTHR43711">
    <property type="entry name" value="TWO-COMPONENT HISTIDINE KINASE"/>
    <property type="match status" value="1"/>
</dbReference>
<dbReference type="Gene3D" id="3.30.565.10">
    <property type="entry name" value="Histidine kinase-like ATPase, C-terminal domain"/>
    <property type="match status" value="1"/>
</dbReference>
<dbReference type="SUPFAM" id="SSF55874">
    <property type="entry name" value="ATPase domain of HSP90 chaperone/DNA topoisomerase II/histidine kinase"/>
    <property type="match status" value="1"/>
</dbReference>
<evidence type="ECO:0000256" key="7">
    <source>
        <dbReference type="ARBA" id="ARBA00022741"/>
    </source>
</evidence>
<comment type="caution">
    <text evidence="15">The sequence shown here is derived from an EMBL/GenBank/DDBJ whole genome shotgun (WGS) entry which is preliminary data.</text>
</comment>
<dbReference type="CDD" id="cd00082">
    <property type="entry name" value="HisKA"/>
    <property type="match status" value="1"/>
</dbReference>
<dbReference type="SMART" id="SM00388">
    <property type="entry name" value="HisKA"/>
    <property type="match status" value="1"/>
</dbReference>
<reference evidence="15 16" key="1">
    <citation type="submission" date="2016-10" db="EMBL/GenBank/DDBJ databases">
        <title>Paenibacillus species isolates.</title>
        <authorList>
            <person name="Beno S.M."/>
        </authorList>
    </citation>
    <scope>NUCLEOTIDE SEQUENCE [LARGE SCALE GENOMIC DNA]</scope>
    <source>
        <strain evidence="15 16">FSL H7-0744</strain>
    </source>
</reference>
<dbReference type="InterPro" id="IPR003594">
    <property type="entry name" value="HATPase_dom"/>
</dbReference>
<feature type="transmembrane region" description="Helical" evidence="12">
    <location>
        <begin position="163"/>
        <end position="184"/>
    </location>
</feature>
<dbReference type="InterPro" id="IPR036890">
    <property type="entry name" value="HATPase_C_sf"/>
</dbReference>
<dbReference type="InterPro" id="IPR036097">
    <property type="entry name" value="HisK_dim/P_sf"/>
</dbReference>
<dbReference type="Gene3D" id="6.10.340.10">
    <property type="match status" value="1"/>
</dbReference>
<evidence type="ECO:0000256" key="4">
    <source>
        <dbReference type="ARBA" id="ARBA00022475"/>
    </source>
</evidence>
<dbReference type="InterPro" id="IPR004358">
    <property type="entry name" value="Sig_transdc_His_kin-like_C"/>
</dbReference>
<keyword evidence="10" id="KW-0902">Two-component regulatory system</keyword>
<evidence type="ECO:0000256" key="6">
    <source>
        <dbReference type="ARBA" id="ARBA00022679"/>
    </source>
</evidence>
<keyword evidence="12" id="KW-0812">Transmembrane</keyword>
<gene>
    <name evidence="15" type="ORF">BSK56_09865</name>
</gene>
<comment type="catalytic activity">
    <reaction evidence="1">
        <text>ATP + protein L-histidine = ADP + protein N-phospho-L-histidine.</text>
        <dbReference type="EC" id="2.7.13.3"/>
    </reaction>
</comment>
<keyword evidence="9" id="KW-0067">ATP-binding</keyword>
<dbReference type="InterPro" id="IPR050736">
    <property type="entry name" value="Sensor_HK_Regulatory"/>
</dbReference>
<dbReference type="SUPFAM" id="SSF158472">
    <property type="entry name" value="HAMP domain-like"/>
    <property type="match status" value="1"/>
</dbReference>
<evidence type="ECO:0000256" key="8">
    <source>
        <dbReference type="ARBA" id="ARBA00022777"/>
    </source>
</evidence>
<organism evidence="15 16">
    <name type="scientific">Paenibacillus borealis</name>
    <dbReference type="NCBI Taxonomy" id="160799"/>
    <lineage>
        <taxon>Bacteria</taxon>
        <taxon>Bacillati</taxon>
        <taxon>Bacillota</taxon>
        <taxon>Bacilli</taxon>
        <taxon>Bacillales</taxon>
        <taxon>Paenibacillaceae</taxon>
        <taxon>Paenibacillus</taxon>
    </lineage>
</organism>
<dbReference type="SMART" id="SM00304">
    <property type="entry name" value="HAMP"/>
    <property type="match status" value="1"/>
</dbReference>
<dbReference type="Pfam" id="PF00672">
    <property type="entry name" value="HAMP"/>
    <property type="match status" value="1"/>
</dbReference>
<evidence type="ECO:0000313" key="15">
    <source>
        <dbReference type="EMBL" id="OMD49125.1"/>
    </source>
</evidence>
<evidence type="ECO:0000259" key="14">
    <source>
        <dbReference type="PROSITE" id="PS50885"/>
    </source>
</evidence>
<evidence type="ECO:0000313" key="16">
    <source>
        <dbReference type="Proteomes" id="UP000187412"/>
    </source>
</evidence>
<dbReference type="InterPro" id="IPR003661">
    <property type="entry name" value="HisK_dim/P_dom"/>
</dbReference>
<dbReference type="EMBL" id="MPTB01000010">
    <property type="protein sequence ID" value="OMD49125.1"/>
    <property type="molecule type" value="Genomic_DNA"/>
</dbReference>
<dbReference type="PROSITE" id="PS50885">
    <property type="entry name" value="HAMP"/>
    <property type="match status" value="1"/>
</dbReference>
<keyword evidence="16" id="KW-1185">Reference proteome</keyword>
<dbReference type="CDD" id="cd06225">
    <property type="entry name" value="HAMP"/>
    <property type="match status" value="1"/>
</dbReference>
<feature type="domain" description="HAMP" evidence="14">
    <location>
        <begin position="186"/>
        <end position="239"/>
    </location>
</feature>
<proteinExistence type="predicted"/>
<dbReference type="EC" id="2.7.13.3" evidence="3"/>
<evidence type="ECO:0000256" key="2">
    <source>
        <dbReference type="ARBA" id="ARBA00004651"/>
    </source>
</evidence>
<dbReference type="SUPFAM" id="SSF47384">
    <property type="entry name" value="Homodimeric domain of signal transducing histidine kinase"/>
    <property type="match status" value="1"/>
</dbReference>
<dbReference type="InterPro" id="IPR005467">
    <property type="entry name" value="His_kinase_dom"/>
</dbReference>
<evidence type="ECO:0000259" key="13">
    <source>
        <dbReference type="PROSITE" id="PS50109"/>
    </source>
</evidence>
<keyword evidence="6" id="KW-0808">Transferase</keyword>
<dbReference type="Gene3D" id="1.10.287.130">
    <property type="match status" value="1"/>
</dbReference>
<dbReference type="Pfam" id="PF02518">
    <property type="entry name" value="HATPase_c"/>
    <property type="match status" value="1"/>
</dbReference>
<dbReference type="RefSeq" id="WP_076110368.1">
    <property type="nucleotide sequence ID" value="NZ_MPTB01000010.1"/>
</dbReference>
<keyword evidence="11 12" id="KW-0472">Membrane</keyword>
<keyword evidence="4" id="KW-1003">Cell membrane</keyword>
<dbReference type="PANTHER" id="PTHR43711:SF1">
    <property type="entry name" value="HISTIDINE KINASE 1"/>
    <property type="match status" value="1"/>
</dbReference>
<evidence type="ECO:0000256" key="11">
    <source>
        <dbReference type="ARBA" id="ARBA00023136"/>
    </source>
</evidence>